<gene>
    <name evidence="17" type="ORF">Ocin01_13837</name>
</gene>
<evidence type="ECO:0000256" key="2">
    <source>
        <dbReference type="ARBA" id="ARBA00003690"/>
    </source>
</evidence>
<evidence type="ECO:0000256" key="7">
    <source>
        <dbReference type="ARBA" id="ARBA00022723"/>
    </source>
</evidence>
<dbReference type="Gene3D" id="1.10.630.10">
    <property type="entry name" value="Cytochrome P450"/>
    <property type="match status" value="1"/>
</dbReference>
<evidence type="ECO:0000256" key="8">
    <source>
        <dbReference type="ARBA" id="ARBA00022824"/>
    </source>
</evidence>
<dbReference type="PROSITE" id="PS00086">
    <property type="entry name" value="CYTOCHROME_P450"/>
    <property type="match status" value="1"/>
</dbReference>
<reference evidence="17 18" key="1">
    <citation type="journal article" date="2016" name="Genome Biol. Evol.">
        <title>Gene Family Evolution Reflects Adaptation to Soil Environmental Stressors in the Genome of the Collembolan Orchesella cincta.</title>
        <authorList>
            <person name="Faddeeva-Vakhrusheva A."/>
            <person name="Derks M.F."/>
            <person name="Anvar S.Y."/>
            <person name="Agamennone V."/>
            <person name="Suring W."/>
            <person name="Smit S."/>
            <person name="van Straalen N.M."/>
            <person name="Roelofs D."/>
        </authorList>
    </citation>
    <scope>NUCLEOTIDE SEQUENCE [LARGE SCALE GENOMIC DNA]</scope>
    <source>
        <tissue evidence="17">Mixed pool</tissue>
    </source>
</reference>
<dbReference type="OMA" id="MEYEQAG"/>
<dbReference type="PRINTS" id="PR00465">
    <property type="entry name" value="EP450IV"/>
</dbReference>
<accession>A0A1D2MIM1</accession>
<keyword evidence="16" id="KW-0812">Transmembrane</keyword>
<comment type="caution">
    <text evidence="17">The sequence shown here is derived from an EMBL/GenBank/DDBJ whole genome shotgun (WGS) entry which is preliminary data.</text>
</comment>
<keyword evidence="16" id="KW-1133">Transmembrane helix</keyword>
<evidence type="ECO:0000256" key="11">
    <source>
        <dbReference type="ARBA" id="ARBA00023004"/>
    </source>
</evidence>
<dbReference type="InterPro" id="IPR001128">
    <property type="entry name" value="Cyt_P450"/>
</dbReference>
<comment type="function">
    <text evidence="2">May be involved in the metabolism of insect hormones and in the breakdown of synthetic insecticides.</text>
</comment>
<dbReference type="AlphaFoldDB" id="A0A1D2MIM1"/>
<dbReference type="GO" id="GO:0005506">
    <property type="term" value="F:iron ion binding"/>
    <property type="evidence" value="ECO:0007669"/>
    <property type="project" value="InterPro"/>
</dbReference>
<evidence type="ECO:0000256" key="3">
    <source>
        <dbReference type="ARBA" id="ARBA00004174"/>
    </source>
</evidence>
<keyword evidence="8" id="KW-0256">Endoplasmic reticulum</keyword>
<keyword evidence="18" id="KW-1185">Reference proteome</keyword>
<evidence type="ECO:0000313" key="18">
    <source>
        <dbReference type="Proteomes" id="UP000094527"/>
    </source>
</evidence>
<dbReference type="GO" id="GO:0016705">
    <property type="term" value="F:oxidoreductase activity, acting on paired donors, with incorporation or reduction of molecular oxygen"/>
    <property type="evidence" value="ECO:0007669"/>
    <property type="project" value="InterPro"/>
</dbReference>
<evidence type="ECO:0000256" key="16">
    <source>
        <dbReference type="SAM" id="Phobius"/>
    </source>
</evidence>
<keyword evidence="9" id="KW-0492">Microsome</keyword>
<dbReference type="PANTHER" id="PTHR24292:SF54">
    <property type="entry name" value="CYP9F3-RELATED"/>
    <property type="match status" value="1"/>
</dbReference>
<dbReference type="PANTHER" id="PTHR24292">
    <property type="entry name" value="CYTOCHROME P450"/>
    <property type="match status" value="1"/>
</dbReference>
<comment type="subcellular location">
    <subcellularLocation>
        <location evidence="4">Endoplasmic reticulum membrane</location>
        <topology evidence="4">Peripheral membrane protein</topology>
    </subcellularLocation>
    <subcellularLocation>
        <location evidence="3">Microsome membrane</location>
        <topology evidence="3">Peripheral membrane protein</topology>
    </subcellularLocation>
</comment>
<keyword evidence="11 14" id="KW-0408">Iron</keyword>
<keyword evidence="10 15" id="KW-0560">Oxidoreductase</keyword>
<sequence length="538" mass="61150">MGLIAIIAWLVLLVIVGIVAFFLYTDYKHGKYFRTRNVTYIGAGFPRMFRFLTGKIALVEAEELLWADVKKAGKSFVGFSDLLSPTFYIADLDLMKNIYVKDFDHFVNRRNFDTPGSDLLLKRMLISLEGEQWKGIRTKLSPTFTTGKIKRMFGIFDKSSQLMCEYMRKRVGSAGGEFDICESYSKFAMDVIASSAFGVDSKSFECEPGVLSEFEQMGKRFQFNFNPLEFIKLMVMLVAPKFADMLGLQAMDMEPQNYFMRVIKDVMKQRRENGERRDDFLQLMMDVKDGLLKGEENSKETLEVMTGTDDGSGAALHSQSEIKFDDDDIVANSVLFLIGGFDTTQSLLIFAAYNLALEQDVQEKLLKEVKASFDKNGGKLTYDEVLGMNYLDMVVNETLRYMPPAARLERVCTKDYKIPGTDTVIEKGTVVALPVIGIHRDERFYENPNKFDPERFTPEKKAERHPLAFAPFGHGNRNCIGMRFALVEVKSVLATLIYNFKLEPGKLTEIPVKFNNNSSLKPANGMWLKLTPRIATEE</sequence>
<dbReference type="PRINTS" id="PR00385">
    <property type="entry name" value="P450"/>
</dbReference>
<evidence type="ECO:0000256" key="4">
    <source>
        <dbReference type="ARBA" id="ARBA00004406"/>
    </source>
</evidence>
<protein>
    <submittedName>
        <fullName evidence="17">Cytochrome P450 6k1</fullName>
    </submittedName>
</protein>
<keyword evidence="6 14" id="KW-0349">Heme</keyword>
<comment type="similarity">
    <text evidence="5 15">Belongs to the cytochrome P450 family.</text>
</comment>
<dbReference type="Pfam" id="PF00067">
    <property type="entry name" value="p450"/>
    <property type="match status" value="1"/>
</dbReference>
<feature type="transmembrane region" description="Helical" evidence="16">
    <location>
        <begin position="6"/>
        <end position="24"/>
    </location>
</feature>
<dbReference type="GO" id="GO:0005789">
    <property type="term" value="C:endoplasmic reticulum membrane"/>
    <property type="evidence" value="ECO:0007669"/>
    <property type="project" value="UniProtKB-SubCell"/>
</dbReference>
<evidence type="ECO:0000256" key="9">
    <source>
        <dbReference type="ARBA" id="ARBA00022848"/>
    </source>
</evidence>
<dbReference type="CDD" id="cd11056">
    <property type="entry name" value="CYP6-like"/>
    <property type="match status" value="1"/>
</dbReference>
<dbReference type="FunFam" id="1.10.630.10:FF:000042">
    <property type="entry name" value="Cytochrome P450"/>
    <property type="match status" value="1"/>
</dbReference>
<dbReference type="GO" id="GO:0020037">
    <property type="term" value="F:heme binding"/>
    <property type="evidence" value="ECO:0007669"/>
    <property type="project" value="InterPro"/>
</dbReference>
<comment type="cofactor">
    <cofactor evidence="1 14">
        <name>heme</name>
        <dbReference type="ChEBI" id="CHEBI:30413"/>
    </cofactor>
</comment>
<dbReference type="InterPro" id="IPR002403">
    <property type="entry name" value="Cyt_P450_E_grp-IV"/>
</dbReference>
<evidence type="ECO:0000256" key="1">
    <source>
        <dbReference type="ARBA" id="ARBA00001971"/>
    </source>
</evidence>
<dbReference type="STRING" id="48709.A0A1D2MIM1"/>
<keyword evidence="13 16" id="KW-0472">Membrane</keyword>
<evidence type="ECO:0000256" key="6">
    <source>
        <dbReference type="ARBA" id="ARBA00022617"/>
    </source>
</evidence>
<evidence type="ECO:0000313" key="17">
    <source>
        <dbReference type="EMBL" id="ODM92848.1"/>
    </source>
</evidence>
<proteinExistence type="inferred from homology"/>
<dbReference type="OrthoDB" id="2789670at2759"/>
<dbReference type="InterPro" id="IPR036396">
    <property type="entry name" value="Cyt_P450_sf"/>
</dbReference>
<name>A0A1D2MIM1_ORCCI</name>
<dbReference type="EMBL" id="LJIJ01001134">
    <property type="protein sequence ID" value="ODM92848.1"/>
    <property type="molecule type" value="Genomic_DNA"/>
</dbReference>
<dbReference type="InterPro" id="IPR017972">
    <property type="entry name" value="Cyt_P450_CS"/>
</dbReference>
<keyword evidence="7 14" id="KW-0479">Metal-binding</keyword>
<evidence type="ECO:0000256" key="12">
    <source>
        <dbReference type="ARBA" id="ARBA00023033"/>
    </source>
</evidence>
<dbReference type="InterPro" id="IPR050476">
    <property type="entry name" value="Insect_CytP450_Detox"/>
</dbReference>
<evidence type="ECO:0000256" key="14">
    <source>
        <dbReference type="PIRSR" id="PIRSR602403-1"/>
    </source>
</evidence>
<evidence type="ECO:0000256" key="15">
    <source>
        <dbReference type="RuleBase" id="RU000461"/>
    </source>
</evidence>
<keyword evidence="12 15" id="KW-0503">Monooxygenase</keyword>
<feature type="binding site" description="axial binding residue" evidence="14">
    <location>
        <position position="479"/>
    </location>
    <ligand>
        <name>heme</name>
        <dbReference type="ChEBI" id="CHEBI:30413"/>
    </ligand>
    <ligandPart>
        <name>Fe</name>
        <dbReference type="ChEBI" id="CHEBI:18248"/>
    </ligandPart>
</feature>
<dbReference type="SUPFAM" id="SSF48264">
    <property type="entry name" value="Cytochrome P450"/>
    <property type="match status" value="1"/>
</dbReference>
<dbReference type="Proteomes" id="UP000094527">
    <property type="component" value="Unassembled WGS sequence"/>
</dbReference>
<evidence type="ECO:0000256" key="10">
    <source>
        <dbReference type="ARBA" id="ARBA00023002"/>
    </source>
</evidence>
<evidence type="ECO:0000256" key="13">
    <source>
        <dbReference type="ARBA" id="ARBA00023136"/>
    </source>
</evidence>
<dbReference type="GO" id="GO:0004497">
    <property type="term" value="F:monooxygenase activity"/>
    <property type="evidence" value="ECO:0007669"/>
    <property type="project" value="UniProtKB-KW"/>
</dbReference>
<evidence type="ECO:0000256" key="5">
    <source>
        <dbReference type="ARBA" id="ARBA00010617"/>
    </source>
</evidence>
<organism evidence="17 18">
    <name type="scientific">Orchesella cincta</name>
    <name type="common">Springtail</name>
    <name type="synonym">Podura cincta</name>
    <dbReference type="NCBI Taxonomy" id="48709"/>
    <lineage>
        <taxon>Eukaryota</taxon>
        <taxon>Metazoa</taxon>
        <taxon>Ecdysozoa</taxon>
        <taxon>Arthropoda</taxon>
        <taxon>Hexapoda</taxon>
        <taxon>Collembola</taxon>
        <taxon>Entomobryomorpha</taxon>
        <taxon>Entomobryoidea</taxon>
        <taxon>Orchesellidae</taxon>
        <taxon>Orchesellinae</taxon>
        <taxon>Orchesella</taxon>
    </lineage>
</organism>